<dbReference type="CDD" id="cd00082">
    <property type="entry name" value="HisKA"/>
    <property type="match status" value="1"/>
</dbReference>
<dbReference type="PROSITE" id="PS50122">
    <property type="entry name" value="CHEB"/>
    <property type="match status" value="1"/>
</dbReference>
<feature type="modified residue" description="4-aspartylphosphate" evidence="17">
    <location>
        <position position="1580"/>
    </location>
</feature>
<dbReference type="GO" id="GO:0032259">
    <property type="term" value="P:methylation"/>
    <property type="evidence" value="ECO:0007669"/>
    <property type="project" value="UniProtKB-KW"/>
</dbReference>
<dbReference type="Pfam" id="PF03705">
    <property type="entry name" value="CheR_N"/>
    <property type="match status" value="1"/>
</dbReference>
<dbReference type="GO" id="GO:0008984">
    <property type="term" value="F:protein-glutamate methylesterase activity"/>
    <property type="evidence" value="ECO:0007669"/>
    <property type="project" value="InterPro"/>
</dbReference>
<dbReference type="FunFam" id="3.30.565.10:FF:000010">
    <property type="entry name" value="Sensor histidine kinase RcsC"/>
    <property type="match status" value="1"/>
</dbReference>
<reference evidence="25" key="1">
    <citation type="journal article" date="2023" name="Comput. Struct. Biotechnol. J.">
        <title>Discovery of a novel marine Bacteroidetes with a rich repertoire of carbohydrate-active enzymes.</title>
        <authorList>
            <person name="Chen B."/>
            <person name="Liu G."/>
            <person name="Chen Q."/>
            <person name="Wang H."/>
            <person name="Liu L."/>
            <person name="Tang K."/>
        </authorList>
    </citation>
    <scope>NUCLEOTIDE SEQUENCE</scope>
    <source>
        <strain evidence="25">TK19036</strain>
    </source>
</reference>
<dbReference type="CDD" id="cd02440">
    <property type="entry name" value="AdoMet_MTases"/>
    <property type="match status" value="1"/>
</dbReference>
<dbReference type="InterPro" id="IPR000014">
    <property type="entry name" value="PAS"/>
</dbReference>
<feature type="active site" evidence="16">
    <location>
        <position position="138"/>
    </location>
</feature>
<dbReference type="GO" id="GO:0006935">
    <property type="term" value="P:chemotaxis"/>
    <property type="evidence" value="ECO:0007669"/>
    <property type="project" value="UniProtKB-UniRule"/>
</dbReference>
<dbReference type="InterPro" id="IPR003018">
    <property type="entry name" value="GAF"/>
</dbReference>
<dbReference type="InterPro" id="IPR035909">
    <property type="entry name" value="CheB_C"/>
</dbReference>
<dbReference type="PROSITE" id="PS50123">
    <property type="entry name" value="CHER"/>
    <property type="match status" value="1"/>
</dbReference>
<keyword evidence="12" id="KW-0067">ATP-binding</keyword>
<dbReference type="SUPFAM" id="SSF52738">
    <property type="entry name" value="Methylesterase CheB, C-terminal domain"/>
    <property type="match status" value="1"/>
</dbReference>
<dbReference type="SUPFAM" id="SSF47384">
    <property type="entry name" value="Homodimeric domain of signal transducing histidine kinase"/>
    <property type="match status" value="1"/>
</dbReference>
<comment type="catalytic activity">
    <reaction evidence="1">
        <text>ATP + protein L-histidine = ADP + protein N-phospho-L-histidine.</text>
        <dbReference type="EC" id="2.7.13.3"/>
    </reaction>
</comment>
<dbReference type="SUPFAM" id="SSF55785">
    <property type="entry name" value="PYP-like sensor domain (PAS domain)"/>
    <property type="match status" value="3"/>
</dbReference>
<evidence type="ECO:0000256" key="6">
    <source>
        <dbReference type="ARBA" id="ARBA00022603"/>
    </source>
</evidence>
<keyword evidence="14" id="KW-0902">Two-component regulatory system</keyword>
<dbReference type="InterPro" id="IPR022642">
    <property type="entry name" value="CheR_C"/>
</dbReference>
<dbReference type="InterPro" id="IPR000673">
    <property type="entry name" value="Sig_transdc_resp-reg_Me-estase"/>
</dbReference>
<dbReference type="InterPro" id="IPR029063">
    <property type="entry name" value="SAM-dependent_MTases_sf"/>
</dbReference>
<keyword evidence="13" id="KW-1133">Transmembrane helix</keyword>
<dbReference type="CDD" id="cd16434">
    <property type="entry name" value="CheB-CheR_fusion"/>
    <property type="match status" value="1"/>
</dbReference>
<dbReference type="SMART" id="SM00138">
    <property type="entry name" value="MeTrc"/>
    <property type="match status" value="1"/>
</dbReference>
<dbReference type="GO" id="GO:0000155">
    <property type="term" value="F:phosphorelay sensor kinase activity"/>
    <property type="evidence" value="ECO:0007669"/>
    <property type="project" value="InterPro"/>
</dbReference>
<evidence type="ECO:0000256" key="16">
    <source>
        <dbReference type="PROSITE-ProRule" id="PRU00050"/>
    </source>
</evidence>
<evidence type="ECO:0000256" key="7">
    <source>
        <dbReference type="ARBA" id="ARBA00022679"/>
    </source>
</evidence>
<evidence type="ECO:0000256" key="4">
    <source>
        <dbReference type="ARBA" id="ARBA00022475"/>
    </source>
</evidence>
<dbReference type="PANTHER" id="PTHR45339">
    <property type="entry name" value="HYBRID SIGNAL TRANSDUCTION HISTIDINE KINASE J"/>
    <property type="match status" value="1"/>
</dbReference>
<proteinExistence type="predicted"/>
<dbReference type="SMART" id="SM00091">
    <property type="entry name" value="PAS"/>
    <property type="match status" value="3"/>
</dbReference>
<dbReference type="Gene3D" id="3.40.50.2300">
    <property type="match status" value="1"/>
</dbReference>
<dbReference type="PROSITE" id="PS50110">
    <property type="entry name" value="RESPONSE_REGULATORY"/>
    <property type="match status" value="1"/>
</dbReference>
<dbReference type="EMBL" id="CP120682">
    <property type="protein sequence ID" value="WKN39495.1"/>
    <property type="molecule type" value="Genomic_DNA"/>
</dbReference>
<feature type="domain" description="Response regulatory" evidence="20">
    <location>
        <begin position="1530"/>
        <end position="1647"/>
    </location>
</feature>
<evidence type="ECO:0000256" key="14">
    <source>
        <dbReference type="ARBA" id="ARBA00023012"/>
    </source>
</evidence>
<dbReference type="Pfam" id="PF01590">
    <property type="entry name" value="GAF"/>
    <property type="match status" value="1"/>
</dbReference>
<feature type="domain" description="PAC" evidence="22">
    <location>
        <begin position="928"/>
        <end position="980"/>
    </location>
</feature>
<evidence type="ECO:0000256" key="3">
    <source>
        <dbReference type="ARBA" id="ARBA00004651"/>
    </source>
</evidence>
<keyword evidence="7" id="KW-0808">Transferase</keyword>
<keyword evidence="10" id="KW-0547">Nucleotide-binding</keyword>
<dbReference type="InterPro" id="IPR005467">
    <property type="entry name" value="His_kinase_dom"/>
</dbReference>
<dbReference type="CDD" id="cd00130">
    <property type="entry name" value="PAS"/>
    <property type="match status" value="1"/>
</dbReference>
<dbReference type="NCBIfam" id="TIGR00229">
    <property type="entry name" value="sensory_box"/>
    <property type="match status" value="1"/>
</dbReference>
<dbReference type="Pfam" id="PF08448">
    <property type="entry name" value="PAS_4"/>
    <property type="match status" value="1"/>
</dbReference>
<evidence type="ECO:0000259" key="22">
    <source>
        <dbReference type="PROSITE" id="PS50113"/>
    </source>
</evidence>
<dbReference type="InterPro" id="IPR003661">
    <property type="entry name" value="HisK_dim/P_dom"/>
</dbReference>
<keyword evidence="6 25" id="KW-0489">Methyltransferase</keyword>
<comment type="catalytic activity">
    <reaction evidence="2">
        <text>L-glutamyl-[protein] + S-adenosyl-L-methionine = [protein]-L-glutamate 5-O-methyl ester + S-adenosyl-L-homocysteine</text>
        <dbReference type="Rhea" id="RHEA:24452"/>
        <dbReference type="Rhea" id="RHEA-COMP:10208"/>
        <dbReference type="Rhea" id="RHEA-COMP:10311"/>
        <dbReference type="ChEBI" id="CHEBI:29973"/>
        <dbReference type="ChEBI" id="CHEBI:57856"/>
        <dbReference type="ChEBI" id="CHEBI:59789"/>
        <dbReference type="ChEBI" id="CHEBI:82795"/>
        <dbReference type="EC" id="2.1.1.80"/>
    </reaction>
</comment>
<evidence type="ECO:0000256" key="11">
    <source>
        <dbReference type="ARBA" id="ARBA00022777"/>
    </source>
</evidence>
<dbReference type="InterPro" id="IPR001789">
    <property type="entry name" value="Sig_transdc_resp-reg_receiver"/>
</dbReference>
<feature type="domain" description="CheR-type methyltransferase" evidence="24">
    <location>
        <begin position="197"/>
        <end position="478"/>
    </location>
</feature>
<dbReference type="CDD" id="cd16922">
    <property type="entry name" value="HATPase_EvgS-ArcB-TorS-like"/>
    <property type="match status" value="1"/>
</dbReference>
<accession>A0AA49GU59</accession>
<dbReference type="Pfam" id="PF02518">
    <property type="entry name" value="HATPase_c"/>
    <property type="match status" value="1"/>
</dbReference>
<feature type="region of interest" description="Disordered" evidence="18">
    <location>
        <begin position="672"/>
        <end position="691"/>
    </location>
</feature>
<dbReference type="Pfam" id="PF00512">
    <property type="entry name" value="HisKA"/>
    <property type="match status" value="1"/>
</dbReference>
<dbReference type="SUPFAM" id="SSF52172">
    <property type="entry name" value="CheY-like"/>
    <property type="match status" value="1"/>
</dbReference>
<dbReference type="InterPro" id="IPR011006">
    <property type="entry name" value="CheY-like_superfamily"/>
</dbReference>
<evidence type="ECO:0000259" key="19">
    <source>
        <dbReference type="PROSITE" id="PS50109"/>
    </source>
</evidence>
<dbReference type="SUPFAM" id="SSF53335">
    <property type="entry name" value="S-adenosyl-L-methionine-dependent methyltransferases"/>
    <property type="match status" value="1"/>
</dbReference>
<evidence type="ECO:0000259" key="21">
    <source>
        <dbReference type="PROSITE" id="PS50112"/>
    </source>
</evidence>
<dbReference type="SUPFAM" id="SSF47226">
    <property type="entry name" value="Histidine-containing phosphotransfer domain, HPT domain"/>
    <property type="match status" value="1"/>
</dbReference>
<dbReference type="GO" id="GO:0005737">
    <property type="term" value="C:cytoplasm"/>
    <property type="evidence" value="ECO:0007669"/>
    <property type="project" value="InterPro"/>
</dbReference>
<evidence type="ECO:0000313" key="25">
    <source>
        <dbReference type="EMBL" id="WKN39495.1"/>
    </source>
</evidence>
<dbReference type="Gene3D" id="3.30.450.40">
    <property type="match status" value="1"/>
</dbReference>
<keyword evidence="9" id="KW-0812">Transmembrane</keyword>
<dbReference type="SMART" id="SM00065">
    <property type="entry name" value="GAF"/>
    <property type="match status" value="1"/>
</dbReference>
<dbReference type="InterPro" id="IPR036890">
    <property type="entry name" value="HATPase_C_sf"/>
</dbReference>
<comment type="subcellular location">
    <subcellularLocation>
        <location evidence="3">Cell membrane</location>
        <topology evidence="3">Multi-pass membrane protein</topology>
    </subcellularLocation>
</comment>
<dbReference type="GO" id="GO:0000156">
    <property type="term" value="F:phosphorelay response regulator activity"/>
    <property type="evidence" value="ECO:0007669"/>
    <property type="project" value="InterPro"/>
</dbReference>
<dbReference type="Gene3D" id="1.10.155.10">
    <property type="entry name" value="Chemotaxis receptor methyltransferase CheR, N-terminal domain"/>
    <property type="match status" value="1"/>
</dbReference>
<dbReference type="Gene3D" id="3.30.450.20">
    <property type="entry name" value="PAS domain"/>
    <property type="match status" value="3"/>
</dbReference>
<keyword evidence="15" id="KW-0472">Membrane</keyword>
<dbReference type="GO" id="GO:0005524">
    <property type="term" value="F:ATP binding"/>
    <property type="evidence" value="ECO:0007669"/>
    <property type="project" value="UniProtKB-KW"/>
</dbReference>
<dbReference type="PROSITE" id="PS50112">
    <property type="entry name" value="PAS"/>
    <property type="match status" value="1"/>
</dbReference>
<evidence type="ECO:0000256" key="10">
    <source>
        <dbReference type="ARBA" id="ARBA00022741"/>
    </source>
</evidence>
<dbReference type="InterPro" id="IPR036097">
    <property type="entry name" value="HisK_dim/P_sf"/>
</dbReference>
<dbReference type="SMART" id="SM00387">
    <property type="entry name" value="HATPase_c"/>
    <property type="match status" value="1"/>
</dbReference>
<dbReference type="InterPro" id="IPR003594">
    <property type="entry name" value="HATPase_dom"/>
</dbReference>
<evidence type="ECO:0000256" key="1">
    <source>
        <dbReference type="ARBA" id="ARBA00000085"/>
    </source>
</evidence>
<dbReference type="InterPro" id="IPR029016">
    <property type="entry name" value="GAF-like_dom_sf"/>
</dbReference>
<dbReference type="InterPro" id="IPR035965">
    <property type="entry name" value="PAS-like_dom_sf"/>
</dbReference>
<evidence type="ECO:0000256" key="18">
    <source>
        <dbReference type="SAM" id="MobiDB-lite"/>
    </source>
</evidence>
<evidence type="ECO:0000256" key="12">
    <source>
        <dbReference type="ARBA" id="ARBA00022840"/>
    </source>
</evidence>
<dbReference type="SMART" id="SM00448">
    <property type="entry name" value="REC"/>
    <property type="match status" value="1"/>
</dbReference>
<dbReference type="PRINTS" id="PR00996">
    <property type="entry name" value="CHERMTFRASE"/>
</dbReference>
<evidence type="ECO:0000256" key="2">
    <source>
        <dbReference type="ARBA" id="ARBA00001541"/>
    </source>
</evidence>
<feature type="domain" description="PAS" evidence="21">
    <location>
        <begin position="1155"/>
        <end position="1198"/>
    </location>
</feature>
<dbReference type="SMART" id="SM00388">
    <property type="entry name" value="HisKA"/>
    <property type="match status" value="1"/>
</dbReference>
<dbReference type="InterPro" id="IPR013656">
    <property type="entry name" value="PAS_4"/>
</dbReference>
<dbReference type="PROSITE" id="PS50109">
    <property type="entry name" value="HIS_KIN"/>
    <property type="match status" value="1"/>
</dbReference>
<gene>
    <name evidence="25" type="ORF">K4G66_12410</name>
</gene>
<dbReference type="SUPFAM" id="SSF47757">
    <property type="entry name" value="Chemotaxis receptor methyltransferase CheR, N-terminal domain"/>
    <property type="match status" value="1"/>
</dbReference>
<evidence type="ECO:0000256" key="15">
    <source>
        <dbReference type="ARBA" id="ARBA00023136"/>
    </source>
</evidence>
<reference evidence="25" key="2">
    <citation type="journal article" date="2024" name="Antonie Van Leeuwenhoek">
        <title>Roseihalotalea indica gen. nov., sp. nov., a halophilic Bacteroidetes from mesopelagic Southwest Indian Ocean with higher carbohydrate metabolic potential.</title>
        <authorList>
            <person name="Chen B."/>
            <person name="Zhang M."/>
            <person name="Lin D."/>
            <person name="Ye J."/>
            <person name="Tang K."/>
        </authorList>
    </citation>
    <scope>NUCLEOTIDE SEQUENCE</scope>
    <source>
        <strain evidence="25">TK19036</strain>
    </source>
</reference>
<dbReference type="Gene3D" id="1.10.287.130">
    <property type="match status" value="1"/>
</dbReference>
<evidence type="ECO:0000259" key="24">
    <source>
        <dbReference type="PROSITE" id="PS50123"/>
    </source>
</evidence>
<evidence type="ECO:0000256" key="17">
    <source>
        <dbReference type="PROSITE-ProRule" id="PRU00169"/>
    </source>
</evidence>
<feature type="domain" description="Histidine kinase" evidence="19">
    <location>
        <begin position="1286"/>
        <end position="1507"/>
    </location>
</feature>
<dbReference type="GO" id="GO:0008983">
    <property type="term" value="F:protein-glutamate O-methyltransferase activity"/>
    <property type="evidence" value="ECO:0007669"/>
    <property type="project" value="UniProtKB-EC"/>
</dbReference>
<dbReference type="Pfam" id="PF01339">
    <property type="entry name" value="CheB_methylest"/>
    <property type="match status" value="1"/>
</dbReference>
<evidence type="ECO:0000256" key="9">
    <source>
        <dbReference type="ARBA" id="ARBA00022692"/>
    </source>
</evidence>
<keyword evidence="16" id="KW-0145">Chemotaxis</keyword>
<dbReference type="InterPro" id="IPR036804">
    <property type="entry name" value="CheR_N_sf"/>
</dbReference>
<keyword evidence="16" id="KW-0378">Hydrolase</keyword>
<dbReference type="Pfam" id="PF00072">
    <property type="entry name" value="Response_reg"/>
    <property type="match status" value="1"/>
</dbReference>
<dbReference type="Gene3D" id="3.30.565.10">
    <property type="entry name" value="Histidine kinase-like ATPase, C-terminal domain"/>
    <property type="match status" value="1"/>
</dbReference>
<organism evidence="25">
    <name type="scientific">Roseihalotalea indica</name>
    <dbReference type="NCBI Taxonomy" id="2867963"/>
    <lineage>
        <taxon>Bacteria</taxon>
        <taxon>Pseudomonadati</taxon>
        <taxon>Bacteroidota</taxon>
        <taxon>Cytophagia</taxon>
        <taxon>Cytophagales</taxon>
        <taxon>Catalimonadaceae</taxon>
        <taxon>Roseihalotalea</taxon>
    </lineage>
</organism>
<dbReference type="SUPFAM" id="SSF55874">
    <property type="entry name" value="ATPase domain of HSP90 chaperone/DNA topoisomerase II/histidine kinase"/>
    <property type="match status" value="1"/>
</dbReference>
<dbReference type="CDD" id="cd17546">
    <property type="entry name" value="REC_hyHK_CKI1_RcsC-like"/>
    <property type="match status" value="1"/>
</dbReference>
<evidence type="ECO:0000259" key="23">
    <source>
        <dbReference type="PROSITE" id="PS50122"/>
    </source>
</evidence>
<evidence type="ECO:0000256" key="5">
    <source>
        <dbReference type="ARBA" id="ARBA00022553"/>
    </source>
</evidence>
<keyword evidence="8" id="KW-0949">S-adenosyl-L-methionine</keyword>
<dbReference type="PROSITE" id="PS50113">
    <property type="entry name" value="PAC"/>
    <property type="match status" value="1"/>
</dbReference>
<evidence type="ECO:0000256" key="8">
    <source>
        <dbReference type="ARBA" id="ARBA00022691"/>
    </source>
</evidence>
<dbReference type="SUPFAM" id="SSF55781">
    <property type="entry name" value="GAF domain-like"/>
    <property type="match status" value="1"/>
</dbReference>
<name>A0AA49GU59_9BACT</name>
<dbReference type="PANTHER" id="PTHR45339:SF1">
    <property type="entry name" value="HYBRID SIGNAL TRANSDUCTION HISTIDINE KINASE J"/>
    <property type="match status" value="1"/>
</dbReference>
<evidence type="ECO:0000259" key="20">
    <source>
        <dbReference type="PROSITE" id="PS50110"/>
    </source>
</evidence>
<protein>
    <submittedName>
        <fullName evidence="25">CheR family methyltransferase</fullName>
    </submittedName>
</protein>
<dbReference type="InterPro" id="IPR000780">
    <property type="entry name" value="CheR_MeTrfase"/>
</dbReference>
<evidence type="ECO:0000256" key="13">
    <source>
        <dbReference type="ARBA" id="ARBA00022989"/>
    </source>
</evidence>
<dbReference type="Gene3D" id="3.40.50.180">
    <property type="entry name" value="Methylesterase CheB, C-terminal domain"/>
    <property type="match status" value="1"/>
</dbReference>
<dbReference type="Gene3D" id="3.40.50.150">
    <property type="entry name" value="Vaccinia Virus protein VP39"/>
    <property type="match status" value="1"/>
</dbReference>
<feature type="active site" evidence="16">
    <location>
        <position position="19"/>
    </location>
</feature>
<dbReference type="GO" id="GO:0005886">
    <property type="term" value="C:plasma membrane"/>
    <property type="evidence" value="ECO:0007669"/>
    <property type="project" value="UniProtKB-SubCell"/>
</dbReference>
<keyword evidence="4" id="KW-1003">Cell membrane</keyword>
<keyword evidence="11" id="KW-0418">Kinase</keyword>
<feature type="active site" evidence="16">
    <location>
        <position position="47"/>
    </location>
</feature>
<keyword evidence="5 17" id="KW-0597">Phosphoprotein</keyword>
<dbReference type="InterPro" id="IPR036641">
    <property type="entry name" value="HPT_dom_sf"/>
</dbReference>
<sequence>MTDQQKDNPKQYIVGVGASAGGLDALTKLINNLPSKPSNFAIIVAQHLSPDYKSRIVELLNRNATWPVIQAEDKMPIETGQVYVAPPNRTILVQDGSISLVTSPQKHGLPSINKLFSSIATAYKSYAIGVVLSGTGEDGTKGIQEIKKAKGYVIAQEPSGAQHRSMPEAAIRTGYIDLVLPATQIGKALARYIENHQVVTHATEKESSTQSIFRLIANKTGTDLSKYKPSTIQRRISKRLDTLRLPTIDSYYRYIQENPPELDNLFQTVLIGVTEFFRDQPAFETIKKYLANIIKNKKQNASIRIWSVGCATGEEPYSLAIILAEILGKNIHHHSIQIFATDIDEHALAVGRRGFYADNQVSKLSTDLLEKYFNRVTDGYEVKKTIRQLVLFSKHNITVDPPFVRLDLVTCRNVLIYFQNELQKEVIPVFHYALNDHGYLMLGKSENILQLSDLFVKEDTKQKIFKRKAGTSINTLKYTSFNRGKERTETPSTQQPSELSLEEIAQETLIQTYEHPYVVIDETMDVLHIKGRLTPYVDLSEGSLNANILKILHKGLHMELRTTLNRANREGLSQKSNVVRFASYDREETVRLLIKPLLYRKNDQNFYLVIFEKIDPDVRYPLTKEELKEQDEHQNAIRVMELEQELAATREHLQTFTEELETSNEELQTMNEELQSSNEELKSANEELETSNEELQSANEELQTANTELGVSNENLVEKEAEISVIKEELEISHDRFTLALDNSQIILFYQDTGLRYTWIHNAPAGYSEHDIIGVTDYELLSQADQATIELKERVLRSGIGERAEVSMHGTIYDTIIKPVKEHGMVTSIKGVAINIDEKKTALRKAAYRQSIINNVIEELDIAMLAVDRNFLVITLNQAQRKEFQMLYGKSIEEGDDVLKIVEDFPDAQARFRQMFESTFRGEKTSLPDYESTRTNESGEHLHFELTLTPLRDEEDNIIGGAMSSRETTQKVKMDRQLRNIMKRSANLTGEPFFKDLTQQIADLFNIKYVYLGLLLEDKRKIETKALRINGKLAKNFMYVLQGAPCSAVAKNEDVRYFEHVARQFPEDPKLQRWHAESYLGVPIMSPATGETLGILVMINDEPWTSIPDTDYLISIFSLRAGAELERQISERRIRKRDLQLKRITETIPEMIYEYVIYENGEDAFTYVSAASEQIYELRPEELIKNSNLAYQCIHPEDLNGFALGSQQSAESLTTVSWEGRLISAKTKKLKWVKIASVPEKKPNGDIVWSGVIDDITHLKSIEEQLVLAKDEAERAAKVKEEFLATMSHEIRTPLNAIIGISDLLLKQTPKKSQIENLQTLKFSSGTLMTLINDILDFSKIEAGKVEIERAPFSFPTLIQGLTQAHKAQAEKNQNKLIVQTDDHIPEVLIGDQGKLAQILNNLLSNAIKFTNEGTVTLRINIVEEQEESVELYFAVIDTGIGIAPDRIDKIFDEFTQADSSTARKFGGTGLGLAITSMLLALKGGRIQVESKVDKGSTFFFTLTFVKGKPEDLATYQHPFDISRPEGPRHILLVEDVAINRMVVIQYLKDWWDVEIDEASNGEEALKKVKEYTYDIILMDIRMPIMDGIEAAHHIQSMDHGNHATPIIALTADITEAKQPSMNTYFVDYVTKPFNPQELYEKIVKHVDHPSSDGSSNEVDIAAINQIQELFVNDIGKMMTFYEMAINSFTNHRSIVAIAIQEGNEKKLRDSIHIMQPTLKLLEANNLLQLLEESKNHLDSSDGKEKIIQQIDHKFELLLQKLESQKEELLNSE</sequence>
<feature type="domain" description="CheB-type methylesterase" evidence="23">
    <location>
        <begin position="7"/>
        <end position="196"/>
    </location>
</feature>
<dbReference type="InterPro" id="IPR022641">
    <property type="entry name" value="CheR_N"/>
</dbReference>
<dbReference type="Pfam" id="PF01739">
    <property type="entry name" value="CheR"/>
    <property type="match status" value="1"/>
</dbReference>
<dbReference type="InterPro" id="IPR000700">
    <property type="entry name" value="PAS-assoc_C"/>
</dbReference>